<keyword evidence="3" id="KW-1185">Reference proteome</keyword>
<dbReference type="EMBL" id="CP003639">
    <property type="protein sequence ID" value="AFM41905.1"/>
    <property type="molecule type" value="Genomic_DNA"/>
</dbReference>
<dbReference type="InterPro" id="IPR000182">
    <property type="entry name" value="GNAT_dom"/>
</dbReference>
<protein>
    <submittedName>
        <fullName evidence="2">Acetyltransferase</fullName>
    </submittedName>
</protein>
<dbReference type="Pfam" id="PF00583">
    <property type="entry name" value="Acetyltransf_1"/>
    <property type="match status" value="1"/>
</dbReference>
<dbReference type="eggNOG" id="COG0456">
    <property type="taxonomic scope" value="Bacteria"/>
</dbReference>
<dbReference type="Proteomes" id="UP000002892">
    <property type="component" value="Chromosome"/>
</dbReference>
<evidence type="ECO:0000259" key="1">
    <source>
        <dbReference type="PROSITE" id="PS51186"/>
    </source>
</evidence>
<sequence length="272" mass="31173">MESLKIITLAKIQLSEMVEIWNRCWQGYYYDMTYSYEQMKFWLGLGKVDLANSIALYSHDHVVGFSLLAVDNFEGWIAGTCIEPQYRGRGLFEPLMESQIKRAESIGLKRLYLEVMVQNPAQKVYGSVGFKKLRQLHIYRTASGITVPSKPSTIMPFKQLLMSEYFENRRQASINPAWQRRQNYLERYGNAKAFINSSGTAGILIVRQKNAPILDVWSSNNTGAEEIISTILTTLKKGFSLLNQPEDYIVAYLHQNGIPSHAQQYEMCMELA</sequence>
<dbReference type="RefSeq" id="WP_014827898.1">
    <property type="nucleotide sequence ID" value="NC_018068.1"/>
</dbReference>
<keyword evidence="2" id="KW-0808">Transferase</keyword>
<dbReference type="CDD" id="cd04301">
    <property type="entry name" value="NAT_SF"/>
    <property type="match status" value="1"/>
</dbReference>
<proteinExistence type="predicted"/>
<name>I4D7Y1_DESAJ</name>
<dbReference type="PROSITE" id="PS51186">
    <property type="entry name" value="GNAT"/>
    <property type="match status" value="1"/>
</dbReference>
<reference evidence="2 3" key="1">
    <citation type="journal article" date="2012" name="J. Bacteriol.">
        <title>Complete genome sequences of Desulfosporosinus orientis DSM765T, Desulfosporosinus youngiae DSM17734T, Desulfosporosinus meridiei DSM13257T, and Desulfosporosinus acidiphilus DSM22704T.</title>
        <authorList>
            <person name="Pester M."/>
            <person name="Brambilla E."/>
            <person name="Alazard D."/>
            <person name="Rattei T."/>
            <person name="Weinmaier T."/>
            <person name="Han J."/>
            <person name="Lucas S."/>
            <person name="Lapidus A."/>
            <person name="Cheng J.F."/>
            <person name="Goodwin L."/>
            <person name="Pitluck S."/>
            <person name="Peters L."/>
            <person name="Ovchinnikova G."/>
            <person name="Teshima H."/>
            <person name="Detter J.C."/>
            <person name="Han C.S."/>
            <person name="Tapia R."/>
            <person name="Land M.L."/>
            <person name="Hauser L."/>
            <person name="Kyrpides N.C."/>
            <person name="Ivanova N.N."/>
            <person name="Pagani I."/>
            <person name="Huntmann M."/>
            <person name="Wei C.L."/>
            <person name="Davenport K.W."/>
            <person name="Daligault H."/>
            <person name="Chain P.S."/>
            <person name="Chen A."/>
            <person name="Mavromatis K."/>
            <person name="Markowitz V."/>
            <person name="Szeto E."/>
            <person name="Mikhailova N."/>
            <person name="Pati A."/>
            <person name="Wagner M."/>
            <person name="Woyke T."/>
            <person name="Ollivier B."/>
            <person name="Klenk H.P."/>
            <person name="Spring S."/>
            <person name="Loy A."/>
        </authorList>
    </citation>
    <scope>NUCLEOTIDE SEQUENCE [LARGE SCALE GENOMIC DNA]</scope>
    <source>
        <strain evidence="3">DSM 22704 / JCM 16185 / SJ4</strain>
    </source>
</reference>
<accession>I4D7Y1</accession>
<dbReference type="AlphaFoldDB" id="I4D7Y1"/>
<dbReference type="GO" id="GO:0016747">
    <property type="term" value="F:acyltransferase activity, transferring groups other than amino-acyl groups"/>
    <property type="evidence" value="ECO:0007669"/>
    <property type="project" value="InterPro"/>
</dbReference>
<evidence type="ECO:0000313" key="3">
    <source>
        <dbReference type="Proteomes" id="UP000002892"/>
    </source>
</evidence>
<gene>
    <name evidence="2" type="ordered locus">Desaci_2996</name>
</gene>
<dbReference type="Gene3D" id="3.40.630.30">
    <property type="match status" value="1"/>
</dbReference>
<dbReference type="STRING" id="646529.Desaci_2996"/>
<dbReference type="KEGG" id="dai:Desaci_2996"/>
<dbReference type="HOGENOM" id="CLU_1025761_0_0_9"/>
<feature type="domain" description="N-acetyltransferase" evidence="1">
    <location>
        <begin position="4"/>
        <end position="148"/>
    </location>
</feature>
<dbReference type="InterPro" id="IPR016181">
    <property type="entry name" value="Acyl_CoA_acyltransferase"/>
</dbReference>
<dbReference type="SUPFAM" id="SSF55729">
    <property type="entry name" value="Acyl-CoA N-acyltransferases (Nat)"/>
    <property type="match status" value="1"/>
</dbReference>
<evidence type="ECO:0000313" key="2">
    <source>
        <dbReference type="EMBL" id="AFM41905.1"/>
    </source>
</evidence>
<organism evidence="2 3">
    <name type="scientific">Desulfosporosinus acidiphilus (strain DSM 22704 / JCM 16185 / SJ4)</name>
    <dbReference type="NCBI Taxonomy" id="646529"/>
    <lineage>
        <taxon>Bacteria</taxon>
        <taxon>Bacillati</taxon>
        <taxon>Bacillota</taxon>
        <taxon>Clostridia</taxon>
        <taxon>Eubacteriales</taxon>
        <taxon>Desulfitobacteriaceae</taxon>
        <taxon>Desulfosporosinus</taxon>
    </lineage>
</organism>